<name>A0AA35TAI5_GEOBA</name>
<proteinExistence type="predicted"/>
<sequence length="64" mass="7077">SVVGFYFVFPSQRQHQHAAGLGFEGYDEQNRPSGAGVQFDILSIELSMNARNSLNSWNITSSRG</sequence>
<keyword evidence="2" id="KW-1185">Reference proteome</keyword>
<organism evidence="1 2">
    <name type="scientific">Geodia barretti</name>
    <name type="common">Barrett's horny sponge</name>
    <dbReference type="NCBI Taxonomy" id="519541"/>
    <lineage>
        <taxon>Eukaryota</taxon>
        <taxon>Metazoa</taxon>
        <taxon>Porifera</taxon>
        <taxon>Demospongiae</taxon>
        <taxon>Heteroscleromorpha</taxon>
        <taxon>Tetractinellida</taxon>
        <taxon>Astrophorina</taxon>
        <taxon>Geodiidae</taxon>
        <taxon>Geodia</taxon>
    </lineage>
</organism>
<gene>
    <name evidence="1" type="ORF">GBAR_LOCUS24789</name>
</gene>
<reference evidence="1" key="1">
    <citation type="submission" date="2023-03" db="EMBL/GenBank/DDBJ databases">
        <authorList>
            <person name="Steffen K."/>
            <person name="Cardenas P."/>
        </authorList>
    </citation>
    <scope>NUCLEOTIDE SEQUENCE</scope>
</reference>
<protein>
    <submittedName>
        <fullName evidence="1">Uncharacterized protein</fullName>
    </submittedName>
</protein>
<accession>A0AA35TAI5</accession>
<comment type="caution">
    <text evidence="1">The sequence shown here is derived from an EMBL/GenBank/DDBJ whole genome shotgun (WGS) entry which is preliminary data.</text>
</comment>
<dbReference type="Proteomes" id="UP001174909">
    <property type="component" value="Unassembled WGS sequence"/>
</dbReference>
<evidence type="ECO:0000313" key="1">
    <source>
        <dbReference type="EMBL" id="CAI8044750.1"/>
    </source>
</evidence>
<dbReference type="EMBL" id="CASHTH010003421">
    <property type="protein sequence ID" value="CAI8044750.1"/>
    <property type="molecule type" value="Genomic_DNA"/>
</dbReference>
<evidence type="ECO:0000313" key="2">
    <source>
        <dbReference type="Proteomes" id="UP001174909"/>
    </source>
</evidence>
<feature type="non-terminal residue" evidence="1">
    <location>
        <position position="1"/>
    </location>
</feature>
<dbReference type="AlphaFoldDB" id="A0AA35TAI5"/>